<organism evidence="2 3">
    <name type="scientific">Mucilaginibacter gynuensis</name>
    <dbReference type="NCBI Taxonomy" id="1302236"/>
    <lineage>
        <taxon>Bacteria</taxon>
        <taxon>Pseudomonadati</taxon>
        <taxon>Bacteroidota</taxon>
        <taxon>Sphingobacteriia</taxon>
        <taxon>Sphingobacteriales</taxon>
        <taxon>Sphingobacteriaceae</taxon>
        <taxon>Mucilaginibacter</taxon>
    </lineage>
</organism>
<gene>
    <name evidence="2" type="ORF">GCM10023149_50450</name>
</gene>
<dbReference type="InterPro" id="IPR025343">
    <property type="entry name" value="DUF4099"/>
</dbReference>
<evidence type="ECO:0000313" key="2">
    <source>
        <dbReference type="EMBL" id="GAA4339632.1"/>
    </source>
</evidence>
<accession>A0ABP8HJ39</accession>
<proteinExistence type="predicted"/>
<dbReference type="EMBL" id="BAABFT010000023">
    <property type="protein sequence ID" value="GAA4339632.1"/>
    <property type="molecule type" value="Genomic_DNA"/>
</dbReference>
<name>A0ABP8HJ39_9SPHI</name>
<dbReference type="RefSeq" id="WP_345213999.1">
    <property type="nucleotide sequence ID" value="NZ_BAABFT010000023.1"/>
</dbReference>
<comment type="caution">
    <text evidence="2">The sequence shown here is derived from an EMBL/GenBank/DDBJ whole genome shotgun (WGS) entry which is preliminary data.</text>
</comment>
<protein>
    <recommendedName>
        <fullName evidence="1">DUF4099 domain-containing protein</fullName>
    </recommendedName>
</protein>
<keyword evidence="3" id="KW-1185">Reference proteome</keyword>
<dbReference type="Proteomes" id="UP001500582">
    <property type="component" value="Unassembled WGS sequence"/>
</dbReference>
<sequence>MQLTTFKEKDLPYKELETIGLAAGEKLLLNIDDLKNLLSGRRTGLMQLQNLEAENIKIKSMDAKLSLFHNPAGGTELRIHPIYRKPQRPDYIDEQEADQLIKGSTGYLQKITKDDKGNTKELLVEYDAETREFIISDTDKILAPDMVNGEFLTPAQKEDYRKGKEVELPDKTVFQYAAAEPQGIRSNKLAIIASIVVDGGMSYLMYEGLNALFNKKRDLKMAEQLSPGYHNAVKDAEAQRNTLVPEQVTRGYTRGGATR</sequence>
<dbReference type="Pfam" id="PF13351">
    <property type="entry name" value="DUF4099"/>
    <property type="match status" value="1"/>
</dbReference>
<feature type="domain" description="DUF4099" evidence="1">
    <location>
        <begin position="6"/>
        <end position="87"/>
    </location>
</feature>
<evidence type="ECO:0000259" key="1">
    <source>
        <dbReference type="Pfam" id="PF13351"/>
    </source>
</evidence>
<reference evidence="3" key="1">
    <citation type="journal article" date="2019" name="Int. J. Syst. Evol. Microbiol.">
        <title>The Global Catalogue of Microorganisms (GCM) 10K type strain sequencing project: providing services to taxonomists for standard genome sequencing and annotation.</title>
        <authorList>
            <consortium name="The Broad Institute Genomics Platform"/>
            <consortium name="The Broad Institute Genome Sequencing Center for Infectious Disease"/>
            <person name="Wu L."/>
            <person name="Ma J."/>
        </authorList>
    </citation>
    <scope>NUCLEOTIDE SEQUENCE [LARGE SCALE GENOMIC DNA]</scope>
    <source>
        <strain evidence="3">JCM 17705</strain>
    </source>
</reference>
<evidence type="ECO:0000313" key="3">
    <source>
        <dbReference type="Proteomes" id="UP001500582"/>
    </source>
</evidence>